<feature type="non-terminal residue" evidence="2">
    <location>
        <position position="624"/>
    </location>
</feature>
<protein>
    <recommendedName>
        <fullName evidence="1">Endonuclease GajA/Old nuclease/RecF-like AAA domain-containing protein</fullName>
    </recommendedName>
</protein>
<gene>
    <name evidence="2" type="ORF">LCGC14_2200600</name>
</gene>
<dbReference type="PANTHER" id="PTHR43581:SF4">
    <property type="entry name" value="ATP_GTP PHOSPHATASE"/>
    <property type="match status" value="1"/>
</dbReference>
<evidence type="ECO:0000259" key="1">
    <source>
        <dbReference type="Pfam" id="PF13175"/>
    </source>
</evidence>
<organism evidence="2">
    <name type="scientific">marine sediment metagenome</name>
    <dbReference type="NCBI Taxonomy" id="412755"/>
    <lineage>
        <taxon>unclassified sequences</taxon>
        <taxon>metagenomes</taxon>
        <taxon>ecological metagenomes</taxon>
    </lineage>
</organism>
<sequence length="624" mass="73128">HEDTDLILGKFYDKILKIYQNRNNNTPETDHREIRLKSDLKDGKFVNTFNPLCNLKQKMDNPFSRTFSLVLNFNCDTNNQNILFNHEFENLDDLVVDLKPTVEEILKEISLNQDLINLLINHILPLKNAILIPSFRTLGPSEKNYQTQDITKMKETIEMLFEKSFDKIPIDLPRDKPFKIPNLALILNTINREKMEYKYRSLMGREFFSTFNSSLRRIFPNMKLSIKWNFSDQKTFGGYLEDNKEMGNWTKLGHGTQELISLLFLLMLPRDGFYIIDEPENGLHPGLQSKLLYFIKQVILTDSSYNKQFFFATHSTSFIDFTGNCLHFICKKDKEKFSIEMLEKQKLNIIRNELGLKPSSLLQANGIIWVEGVSGKPYIKMLFQCFGINLDELNVTLIHFGGGDDITSNHYTIDLLESLNPNFCIIIDSEKKGINDKLDEKLIKKREEYEKRDHLFWIIDKFRNIEGIIPQEVINEYYDIGVSLKQQNLKKPFENLTSYIKRLKDPSVGIIPENRKKYKKTRDAPRICELIKSNPDYKSKILEKEYFKVNLKKIHIEIDKWVKGSTSIDIEMIEDDLEMIKKEIPLNQLEEFISSYNNSQDPTEKDRLIQTIYPHAAALNRVIL</sequence>
<dbReference type="AlphaFoldDB" id="A0A0F9FU68"/>
<dbReference type="Gene3D" id="3.40.50.300">
    <property type="entry name" value="P-loop containing nucleotide triphosphate hydrolases"/>
    <property type="match status" value="1"/>
</dbReference>
<evidence type="ECO:0000313" key="2">
    <source>
        <dbReference type="EMBL" id="KKL60910.1"/>
    </source>
</evidence>
<dbReference type="GO" id="GO:0016887">
    <property type="term" value="F:ATP hydrolysis activity"/>
    <property type="evidence" value="ECO:0007669"/>
    <property type="project" value="InterPro"/>
</dbReference>
<reference evidence="2" key="1">
    <citation type="journal article" date="2015" name="Nature">
        <title>Complex archaea that bridge the gap between prokaryotes and eukaryotes.</title>
        <authorList>
            <person name="Spang A."/>
            <person name="Saw J.H."/>
            <person name="Jorgensen S.L."/>
            <person name="Zaremba-Niedzwiedzka K."/>
            <person name="Martijn J."/>
            <person name="Lind A.E."/>
            <person name="van Eijk R."/>
            <person name="Schleper C."/>
            <person name="Guy L."/>
            <person name="Ettema T.J."/>
        </authorList>
    </citation>
    <scope>NUCLEOTIDE SEQUENCE</scope>
</reference>
<dbReference type="Pfam" id="PF13175">
    <property type="entry name" value="AAA_15"/>
    <property type="match status" value="1"/>
</dbReference>
<dbReference type="InterPro" id="IPR041685">
    <property type="entry name" value="AAA_GajA/Old/RecF-like"/>
</dbReference>
<dbReference type="PANTHER" id="PTHR43581">
    <property type="entry name" value="ATP/GTP PHOSPHATASE"/>
    <property type="match status" value="1"/>
</dbReference>
<name>A0A0F9FU68_9ZZZZ</name>
<dbReference type="SUPFAM" id="SSF52540">
    <property type="entry name" value="P-loop containing nucleoside triphosphate hydrolases"/>
    <property type="match status" value="1"/>
</dbReference>
<dbReference type="EMBL" id="LAZR01028989">
    <property type="protein sequence ID" value="KKL60910.1"/>
    <property type="molecule type" value="Genomic_DNA"/>
</dbReference>
<comment type="caution">
    <text evidence="2">The sequence shown here is derived from an EMBL/GenBank/DDBJ whole genome shotgun (WGS) entry which is preliminary data.</text>
</comment>
<feature type="domain" description="Endonuclease GajA/Old nuclease/RecF-like AAA" evidence="1">
    <location>
        <begin position="20"/>
        <end position="319"/>
    </location>
</feature>
<dbReference type="InterPro" id="IPR051396">
    <property type="entry name" value="Bact_Antivir_Def_Nuclease"/>
</dbReference>
<accession>A0A0F9FU68</accession>
<dbReference type="GO" id="GO:0005524">
    <property type="term" value="F:ATP binding"/>
    <property type="evidence" value="ECO:0007669"/>
    <property type="project" value="InterPro"/>
</dbReference>
<dbReference type="InterPro" id="IPR027417">
    <property type="entry name" value="P-loop_NTPase"/>
</dbReference>
<feature type="non-terminal residue" evidence="2">
    <location>
        <position position="1"/>
    </location>
</feature>
<proteinExistence type="predicted"/>